<dbReference type="PANTHER" id="PTHR30055">
    <property type="entry name" value="HTH-TYPE TRANSCRIPTIONAL REGULATOR RUTR"/>
    <property type="match status" value="1"/>
</dbReference>
<dbReference type="RefSeq" id="WP_265419286.1">
    <property type="nucleotide sequence ID" value="NZ_CP093443.1"/>
</dbReference>
<protein>
    <submittedName>
        <fullName evidence="7">TetR/AcrR family transcriptional regulator</fullName>
    </submittedName>
</protein>
<keyword evidence="8" id="KW-1185">Reference proteome</keyword>
<sequence length="223" mass="23874">MAEATGTDPIDNGTADTSTDTTGDLADFGEQDLTSRARIRNAALQQFAAHGFAGTPLRAIAAEAGVAIGLISHHFGSKAGLRKALETWIVGLFEAAIDSADERTTGSVADAPARDAAVAQMLSDHPPVVAYLRRELLEPPEDRTLITRLSRASQKSVDAMRANGLASTSRDRVEQVVTVMVRQLGKLFMQPLVDQIVDSFPEDERPTGTPEISVEVNSTRPHD</sequence>
<evidence type="ECO:0000256" key="2">
    <source>
        <dbReference type="ARBA" id="ARBA00023125"/>
    </source>
</evidence>
<keyword evidence="3" id="KW-0804">Transcription</keyword>
<reference evidence="7" key="1">
    <citation type="submission" date="2022-03" db="EMBL/GenBank/DDBJ databases">
        <title>Brevibacterium spongiae sp. nov., isolated from marine sponge.</title>
        <authorList>
            <person name="Li Z."/>
            <person name="Zhang M."/>
        </authorList>
    </citation>
    <scope>NUCLEOTIDE SEQUENCE</scope>
    <source>
        <strain evidence="7">WHS-Z9</strain>
    </source>
</reference>
<dbReference type="EMBL" id="CP093443">
    <property type="protein sequence ID" value="UVI36718.1"/>
    <property type="molecule type" value="Genomic_DNA"/>
</dbReference>
<proteinExistence type="predicted"/>
<evidence type="ECO:0000259" key="6">
    <source>
        <dbReference type="PROSITE" id="PS50977"/>
    </source>
</evidence>
<evidence type="ECO:0000256" key="3">
    <source>
        <dbReference type="ARBA" id="ARBA00023163"/>
    </source>
</evidence>
<dbReference type="InterPro" id="IPR001647">
    <property type="entry name" value="HTH_TetR"/>
</dbReference>
<dbReference type="InterPro" id="IPR050109">
    <property type="entry name" value="HTH-type_TetR-like_transc_reg"/>
</dbReference>
<accession>A0ABY5SQ95</accession>
<feature type="region of interest" description="Disordered" evidence="5">
    <location>
        <begin position="200"/>
        <end position="223"/>
    </location>
</feature>
<dbReference type="SUPFAM" id="SSF46689">
    <property type="entry name" value="Homeodomain-like"/>
    <property type="match status" value="1"/>
</dbReference>
<dbReference type="PRINTS" id="PR00455">
    <property type="entry name" value="HTHTETR"/>
</dbReference>
<gene>
    <name evidence="7" type="ORF">L1F31_03380</name>
</gene>
<keyword evidence="2 4" id="KW-0238">DNA-binding</keyword>
<feature type="compositionally biased region" description="Low complexity" evidence="5">
    <location>
        <begin position="11"/>
        <end position="26"/>
    </location>
</feature>
<feature type="DNA-binding region" description="H-T-H motif" evidence="4">
    <location>
        <begin position="56"/>
        <end position="75"/>
    </location>
</feature>
<dbReference type="Proteomes" id="UP001064879">
    <property type="component" value="Chromosome"/>
</dbReference>
<dbReference type="Gene3D" id="1.10.357.10">
    <property type="entry name" value="Tetracycline Repressor, domain 2"/>
    <property type="match status" value="1"/>
</dbReference>
<dbReference type="PANTHER" id="PTHR30055:SF234">
    <property type="entry name" value="HTH-TYPE TRANSCRIPTIONAL REGULATOR BETI"/>
    <property type="match status" value="1"/>
</dbReference>
<evidence type="ECO:0000256" key="1">
    <source>
        <dbReference type="ARBA" id="ARBA00023015"/>
    </source>
</evidence>
<dbReference type="PROSITE" id="PS50977">
    <property type="entry name" value="HTH_TETR_2"/>
    <property type="match status" value="1"/>
</dbReference>
<dbReference type="InterPro" id="IPR009057">
    <property type="entry name" value="Homeodomain-like_sf"/>
</dbReference>
<keyword evidence="1" id="KW-0805">Transcription regulation</keyword>
<evidence type="ECO:0000256" key="5">
    <source>
        <dbReference type="SAM" id="MobiDB-lite"/>
    </source>
</evidence>
<feature type="domain" description="HTH tetR-type" evidence="6">
    <location>
        <begin position="33"/>
        <end position="93"/>
    </location>
</feature>
<name>A0ABY5SQ95_9MICO</name>
<dbReference type="Pfam" id="PF00440">
    <property type="entry name" value="TetR_N"/>
    <property type="match status" value="1"/>
</dbReference>
<evidence type="ECO:0000256" key="4">
    <source>
        <dbReference type="PROSITE-ProRule" id="PRU00335"/>
    </source>
</evidence>
<feature type="region of interest" description="Disordered" evidence="5">
    <location>
        <begin position="1"/>
        <end position="27"/>
    </location>
</feature>
<evidence type="ECO:0000313" key="8">
    <source>
        <dbReference type="Proteomes" id="UP001064879"/>
    </source>
</evidence>
<evidence type="ECO:0000313" key="7">
    <source>
        <dbReference type="EMBL" id="UVI36718.1"/>
    </source>
</evidence>
<organism evidence="7 8">
    <name type="scientific">Brevibacterium spongiae</name>
    <dbReference type="NCBI Taxonomy" id="2909672"/>
    <lineage>
        <taxon>Bacteria</taxon>
        <taxon>Bacillati</taxon>
        <taxon>Actinomycetota</taxon>
        <taxon>Actinomycetes</taxon>
        <taxon>Micrococcales</taxon>
        <taxon>Brevibacteriaceae</taxon>
        <taxon>Brevibacterium</taxon>
    </lineage>
</organism>